<evidence type="ECO:0000256" key="9">
    <source>
        <dbReference type="ARBA" id="ARBA00029962"/>
    </source>
</evidence>
<dbReference type="GO" id="GO:0016301">
    <property type="term" value="F:kinase activity"/>
    <property type="evidence" value="ECO:0007669"/>
    <property type="project" value="UniProtKB-KW"/>
</dbReference>
<evidence type="ECO:0000256" key="1">
    <source>
        <dbReference type="ARBA" id="ARBA00009776"/>
    </source>
</evidence>
<evidence type="ECO:0000256" key="6">
    <source>
        <dbReference type="ARBA" id="ARBA00022741"/>
    </source>
</evidence>
<evidence type="ECO:0000256" key="4">
    <source>
        <dbReference type="ARBA" id="ARBA00022679"/>
    </source>
</evidence>
<dbReference type="InterPro" id="IPR018094">
    <property type="entry name" value="Thymidylate_kinase"/>
</dbReference>
<dbReference type="PANTHER" id="PTHR10344:SF4">
    <property type="entry name" value="UMP-CMP KINASE 2, MITOCHONDRIAL"/>
    <property type="match status" value="1"/>
</dbReference>
<evidence type="ECO:0000259" key="12">
    <source>
        <dbReference type="Pfam" id="PF02223"/>
    </source>
</evidence>
<keyword evidence="8 11" id="KW-0067">ATP-binding</keyword>
<dbReference type="InterPro" id="IPR018095">
    <property type="entry name" value="Thymidylate_kin_CS"/>
</dbReference>
<evidence type="ECO:0000256" key="3">
    <source>
        <dbReference type="ARBA" id="ARBA00017144"/>
    </source>
</evidence>
<dbReference type="RefSeq" id="WP_281927753.1">
    <property type="nucleotide sequence ID" value="NZ_AP027142.1"/>
</dbReference>
<evidence type="ECO:0000256" key="10">
    <source>
        <dbReference type="ARBA" id="ARBA00048743"/>
    </source>
</evidence>
<reference evidence="13 14" key="1">
    <citation type="journal article" date="2023" name="Int. J. Syst. Evol. Microbiol.">
        <title>Methylocystis iwaonis sp. nov., a type II methane-oxidizing bacterium from surface soil of a rice paddy field in Japan, and emended description of the genus Methylocystis (ex Whittenbury et al. 1970) Bowman et al. 1993.</title>
        <authorList>
            <person name="Kaise H."/>
            <person name="Sawadogo J.B."/>
            <person name="Alam M.S."/>
            <person name="Ueno C."/>
            <person name="Dianou D."/>
            <person name="Shinjo R."/>
            <person name="Asakawa S."/>
        </authorList>
    </citation>
    <scope>NUCLEOTIDE SEQUENCE [LARGE SCALE GENOMIC DNA]</scope>
    <source>
        <strain evidence="13 14">SS37A-Re</strain>
    </source>
</reference>
<dbReference type="HAMAP" id="MF_00165">
    <property type="entry name" value="Thymidylate_kinase"/>
    <property type="match status" value="1"/>
</dbReference>
<dbReference type="EMBL" id="AP027142">
    <property type="protein sequence ID" value="BDV34550.1"/>
    <property type="molecule type" value="Genomic_DNA"/>
</dbReference>
<dbReference type="NCBIfam" id="TIGR00041">
    <property type="entry name" value="DTMP_kinase"/>
    <property type="match status" value="1"/>
</dbReference>
<dbReference type="Proteomes" id="UP001317629">
    <property type="component" value="Chromosome"/>
</dbReference>
<dbReference type="PROSITE" id="PS01331">
    <property type="entry name" value="THYMIDYLATE_KINASE"/>
    <property type="match status" value="1"/>
</dbReference>
<name>A0ABN6VII2_9HYPH</name>
<dbReference type="Pfam" id="PF02223">
    <property type="entry name" value="Thymidylate_kin"/>
    <property type="match status" value="1"/>
</dbReference>
<evidence type="ECO:0000313" key="14">
    <source>
        <dbReference type="Proteomes" id="UP001317629"/>
    </source>
</evidence>
<evidence type="ECO:0000256" key="7">
    <source>
        <dbReference type="ARBA" id="ARBA00022777"/>
    </source>
</evidence>
<keyword evidence="5 11" id="KW-0545">Nucleotide biosynthesis</keyword>
<evidence type="ECO:0000313" key="13">
    <source>
        <dbReference type="EMBL" id="BDV34550.1"/>
    </source>
</evidence>
<keyword evidence="7 11" id="KW-0418">Kinase</keyword>
<dbReference type="Gene3D" id="3.40.50.300">
    <property type="entry name" value="P-loop containing nucleotide triphosphate hydrolases"/>
    <property type="match status" value="1"/>
</dbReference>
<evidence type="ECO:0000256" key="2">
    <source>
        <dbReference type="ARBA" id="ARBA00012980"/>
    </source>
</evidence>
<keyword evidence="4 11" id="KW-0808">Transferase</keyword>
<dbReference type="SUPFAM" id="SSF52540">
    <property type="entry name" value="P-loop containing nucleoside triphosphate hydrolases"/>
    <property type="match status" value="1"/>
</dbReference>
<comment type="catalytic activity">
    <reaction evidence="10 11">
        <text>dTMP + ATP = dTDP + ADP</text>
        <dbReference type="Rhea" id="RHEA:13517"/>
        <dbReference type="ChEBI" id="CHEBI:30616"/>
        <dbReference type="ChEBI" id="CHEBI:58369"/>
        <dbReference type="ChEBI" id="CHEBI:63528"/>
        <dbReference type="ChEBI" id="CHEBI:456216"/>
        <dbReference type="EC" id="2.7.4.9"/>
    </reaction>
</comment>
<feature type="domain" description="Thymidylate kinase-like" evidence="12">
    <location>
        <begin position="12"/>
        <end position="206"/>
    </location>
</feature>
<dbReference type="PANTHER" id="PTHR10344">
    <property type="entry name" value="THYMIDYLATE KINASE"/>
    <property type="match status" value="1"/>
</dbReference>
<evidence type="ECO:0000256" key="11">
    <source>
        <dbReference type="HAMAP-Rule" id="MF_00165"/>
    </source>
</evidence>
<evidence type="ECO:0000256" key="8">
    <source>
        <dbReference type="ARBA" id="ARBA00022840"/>
    </source>
</evidence>
<dbReference type="InterPro" id="IPR027417">
    <property type="entry name" value="P-loop_NTPase"/>
</dbReference>
<comment type="function">
    <text evidence="11">Phosphorylation of dTMP to form dTDP in both de novo and salvage pathways of dTTP synthesis.</text>
</comment>
<gene>
    <name evidence="11 13" type="primary">tmk</name>
    <name evidence="13" type="ORF">SS37A_20790</name>
</gene>
<protein>
    <recommendedName>
        <fullName evidence="3 11">Thymidylate kinase</fullName>
        <ecNumber evidence="2 11">2.7.4.9</ecNumber>
    </recommendedName>
    <alternativeName>
        <fullName evidence="9 11">dTMP kinase</fullName>
    </alternativeName>
</protein>
<dbReference type="InterPro" id="IPR039430">
    <property type="entry name" value="Thymidylate_kin-like_dom"/>
</dbReference>
<comment type="similarity">
    <text evidence="1 11">Belongs to the thymidylate kinase family.</text>
</comment>
<keyword evidence="14" id="KW-1185">Reference proteome</keyword>
<sequence>MTGAEKGRFITFEGGEGVGKSTQLTRLAEHLRGCGIETVTTREPGGTPKAETLRQILLSGRAAPLGTLAEAALFAAARIDHVDRLIAPALSRGAWVLCDRFADSTRAYQGARGGVERQVLSLLEKAAVGELKPDLTVILDLAPEEGLARAAVRREAAGLRVDRFEAEDDGFHEGLRRAFLDIAADEPERCCVVNAALPADEVARAIRQLVDARFLEAQAHAAQ</sequence>
<proteinExistence type="inferred from homology"/>
<feature type="binding site" evidence="11">
    <location>
        <begin position="14"/>
        <end position="21"/>
    </location>
    <ligand>
        <name>ATP</name>
        <dbReference type="ChEBI" id="CHEBI:30616"/>
    </ligand>
</feature>
<accession>A0ABN6VII2</accession>
<dbReference type="EC" id="2.7.4.9" evidence="2 11"/>
<organism evidence="13 14">
    <name type="scientific">Methylocystis iwaonis</name>
    <dbReference type="NCBI Taxonomy" id="2885079"/>
    <lineage>
        <taxon>Bacteria</taxon>
        <taxon>Pseudomonadati</taxon>
        <taxon>Pseudomonadota</taxon>
        <taxon>Alphaproteobacteria</taxon>
        <taxon>Hyphomicrobiales</taxon>
        <taxon>Methylocystaceae</taxon>
        <taxon>Methylocystis</taxon>
    </lineage>
</organism>
<dbReference type="CDD" id="cd01672">
    <property type="entry name" value="TMPK"/>
    <property type="match status" value="1"/>
</dbReference>
<keyword evidence="6 11" id="KW-0547">Nucleotide-binding</keyword>
<evidence type="ECO:0000256" key="5">
    <source>
        <dbReference type="ARBA" id="ARBA00022727"/>
    </source>
</evidence>